<evidence type="ECO:0000313" key="3">
    <source>
        <dbReference type="Proteomes" id="UP001218071"/>
    </source>
</evidence>
<sequence length="172" mass="18988">MSETTPNTNPTGGERERSEVRENLREAGDALVAAGSAIGTAIGKATGELSDRFKTATESARQNLAQAKTDHDVRNATSGFTDEAERLFNNLRERDVTFTDDMKAKVRDSIADARRNFNERMDKTETAGTKGAFDDVRERFDGLVARVQDQFGDKKQQGDIIDADIVDNEDLK</sequence>
<dbReference type="EMBL" id="CP063194">
    <property type="protein sequence ID" value="WCZ37892.1"/>
    <property type="molecule type" value="Genomic_DNA"/>
</dbReference>
<accession>A0ABY7UGU6</accession>
<feature type="region of interest" description="Disordered" evidence="1">
    <location>
        <begin position="1"/>
        <end position="28"/>
    </location>
</feature>
<dbReference type="NCBIfam" id="NF040480">
    <property type="entry name" value="CGLAU_01105_fam"/>
    <property type="match status" value="1"/>
</dbReference>
<feature type="compositionally biased region" description="Basic and acidic residues" evidence="1">
    <location>
        <begin position="13"/>
        <end position="28"/>
    </location>
</feature>
<proteinExistence type="predicted"/>
<evidence type="ECO:0000256" key="1">
    <source>
        <dbReference type="SAM" id="MobiDB-lite"/>
    </source>
</evidence>
<dbReference type="Gene3D" id="1.20.120.20">
    <property type="entry name" value="Apolipoprotein"/>
    <property type="match status" value="1"/>
</dbReference>
<evidence type="ECO:0000313" key="2">
    <source>
        <dbReference type="EMBL" id="WCZ37892.1"/>
    </source>
</evidence>
<dbReference type="SUPFAM" id="SSF58113">
    <property type="entry name" value="Apolipoprotein A-I"/>
    <property type="match status" value="1"/>
</dbReference>
<keyword evidence="3" id="KW-1185">Reference proteome</keyword>
<protein>
    <recommendedName>
        <fullName evidence="4">Gas vesicle protein</fullName>
    </recommendedName>
</protein>
<dbReference type="RefSeq" id="WP_042409382.1">
    <property type="nucleotide sequence ID" value="NZ_CBYN010000120.1"/>
</dbReference>
<name>A0ABY7UGU6_9CORY</name>
<dbReference type="Proteomes" id="UP001218071">
    <property type="component" value="Chromosome"/>
</dbReference>
<evidence type="ECO:0008006" key="4">
    <source>
        <dbReference type="Google" id="ProtNLM"/>
    </source>
</evidence>
<organism evidence="2 3">
    <name type="scientific">Corynebacterium jeddahense</name>
    <dbReference type="NCBI Taxonomy" id="1414719"/>
    <lineage>
        <taxon>Bacteria</taxon>
        <taxon>Bacillati</taxon>
        <taxon>Actinomycetota</taxon>
        <taxon>Actinomycetes</taxon>
        <taxon>Mycobacteriales</taxon>
        <taxon>Corynebacteriaceae</taxon>
        <taxon>Corynebacterium</taxon>
    </lineage>
</organism>
<gene>
    <name evidence="2" type="ORF">CJEDD_01325</name>
</gene>
<feature type="compositionally biased region" description="Polar residues" evidence="1">
    <location>
        <begin position="1"/>
        <end position="11"/>
    </location>
</feature>
<reference evidence="2 3" key="1">
    <citation type="submission" date="2020-10" db="EMBL/GenBank/DDBJ databases">
        <title>Complete genome sequence of Corynebacterium jeddahense DSM 45997, type strain of Corynebacterium jeddahense.</title>
        <authorList>
            <person name="Busche T."/>
            <person name="Kalinowski J."/>
            <person name="Ruckert C."/>
        </authorList>
    </citation>
    <scope>NUCLEOTIDE SEQUENCE [LARGE SCALE GENOMIC DNA]</scope>
    <source>
        <strain evidence="2 3">DSM 45997</strain>
    </source>
</reference>